<dbReference type="Proteomes" id="UP000085678">
    <property type="component" value="Unplaced"/>
</dbReference>
<dbReference type="InterPro" id="IPR005366">
    <property type="entry name" value="EMC8/9"/>
</dbReference>
<dbReference type="PROSITE" id="PS50249">
    <property type="entry name" value="MPN"/>
    <property type="match status" value="1"/>
</dbReference>
<dbReference type="RefSeq" id="XP_013398725.1">
    <property type="nucleotide sequence ID" value="XM_013543271.1"/>
</dbReference>
<dbReference type="KEGG" id="lak:106165170"/>
<dbReference type="AlphaFoldDB" id="A0A1S3IKF3"/>
<organism evidence="3 4">
    <name type="scientific">Lingula anatina</name>
    <name type="common">Brachiopod</name>
    <name type="synonym">Lingula unguis</name>
    <dbReference type="NCBI Taxonomy" id="7574"/>
    <lineage>
        <taxon>Eukaryota</taxon>
        <taxon>Metazoa</taxon>
        <taxon>Spiralia</taxon>
        <taxon>Lophotrochozoa</taxon>
        <taxon>Brachiopoda</taxon>
        <taxon>Linguliformea</taxon>
        <taxon>Lingulata</taxon>
        <taxon>Lingulida</taxon>
        <taxon>Linguloidea</taxon>
        <taxon>Lingulidae</taxon>
        <taxon>Lingula</taxon>
    </lineage>
</organism>
<dbReference type="Pfam" id="PF03665">
    <property type="entry name" value="UPF0172"/>
    <property type="match status" value="1"/>
</dbReference>
<proteinExistence type="inferred from homology"/>
<dbReference type="FunCoup" id="A0A1S3IKF3">
    <property type="interactions" value="2221"/>
</dbReference>
<gene>
    <name evidence="4" type="primary">LOC106165170</name>
</gene>
<keyword evidence="3" id="KW-1185">Reference proteome</keyword>
<evidence type="ECO:0000313" key="3">
    <source>
        <dbReference type="Proteomes" id="UP000085678"/>
    </source>
</evidence>
<dbReference type="GeneID" id="106165170"/>
<feature type="domain" description="MPN" evidence="2">
    <location>
        <begin position="5"/>
        <end position="141"/>
    </location>
</feature>
<dbReference type="InterPro" id="IPR037518">
    <property type="entry name" value="MPN"/>
</dbReference>
<dbReference type="InParanoid" id="A0A1S3IKF3"/>
<evidence type="ECO:0000259" key="2">
    <source>
        <dbReference type="PROSITE" id="PS50249"/>
    </source>
</evidence>
<comment type="similarity">
    <text evidence="1">Belongs to the EMC8/EMC9 family.</text>
</comment>
<reference evidence="4" key="1">
    <citation type="submission" date="2025-08" db="UniProtKB">
        <authorList>
            <consortium name="RefSeq"/>
        </authorList>
    </citation>
    <scope>IDENTIFICATION</scope>
    <source>
        <tissue evidence="4">Gonads</tissue>
    </source>
</reference>
<protein>
    <submittedName>
        <fullName evidence="4">ER membrane protein complex subunit 8</fullName>
    </submittedName>
</protein>
<dbReference type="GO" id="GO:0072546">
    <property type="term" value="C:EMC complex"/>
    <property type="evidence" value="ECO:0007669"/>
    <property type="project" value="InterPro"/>
</dbReference>
<dbReference type="OrthoDB" id="194468at2759"/>
<sequence length="200" mass="22642">MPPDVSVSVIAYCKLVLHLSKYPHCAVNGVLLAKKPTKENRSLHFVDVIPLFHLALELTPMLEVAMTQIESYCSQQGLIIAGYYHAGAVIGDPSPTFIAKRIADKICENLSDGCLFMVNNNKLKQLEESEIYRIYCRHDGKWEIKDQKVTVEEDGMPIASALVDAQVYDQLVDFDNHLDNITLDWKNTFVQEHIERVVPQ</sequence>
<evidence type="ECO:0000313" key="4">
    <source>
        <dbReference type="RefSeq" id="XP_013398725.1"/>
    </source>
</evidence>
<evidence type="ECO:0000256" key="1">
    <source>
        <dbReference type="ARBA" id="ARBA00007461"/>
    </source>
</evidence>
<dbReference type="CDD" id="cd08060">
    <property type="entry name" value="MPN_UPF0172"/>
    <property type="match status" value="1"/>
</dbReference>
<dbReference type="STRING" id="7574.A0A1S3IKF3"/>
<name>A0A1S3IKF3_LINAN</name>
<accession>A0A1S3IKF3</accession>
<dbReference type="OMA" id="PHCAING"/>
<dbReference type="PANTHER" id="PTHR12941:SF10">
    <property type="entry name" value="ER MEMBRANE PROTEIN COMPLEX SUBUNIT 8_9 HOMOLOG"/>
    <property type="match status" value="1"/>
</dbReference>
<dbReference type="PANTHER" id="PTHR12941">
    <property type="entry name" value="ER MEMBRANE PROTEIN COMPLEX"/>
    <property type="match status" value="1"/>
</dbReference>